<dbReference type="OrthoDB" id="2678579at2"/>
<dbReference type="eggNOG" id="ENOG5031BIT">
    <property type="taxonomic scope" value="Bacteria"/>
</dbReference>
<dbReference type="HOGENOM" id="CLU_073028_0_0_0"/>
<protein>
    <submittedName>
        <fullName evidence="1">Uncharacterized protein</fullName>
    </submittedName>
</protein>
<dbReference type="AlphaFoldDB" id="D8PIY8"/>
<proteinExistence type="predicted"/>
<dbReference type="Pfam" id="PF18742">
    <property type="entry name" value="DpnII-MboI"/>
    <property type="match status" value="1"/>
</dbReference>
<keyword evidence="2" id="KW-1185">Reference proteome</keyword>
<name>D8PIY8_9BACT</name>
<gene>
    <name evidence="1" type="ORF">NIDE3540</name>
</gene>
<organism evidence="1 2">
    <name type="scientific">Nitrospira defluvii</name>
    <dbReference type="NCBI Taxonomy" id="330214"/>
    <lineage>
        <taxon>Bacteria</taxon>
        <taxon>Pseudomonadati</taxon>
        <taxon>Nitrospirota</taxon>
        <taxon>Nitrospiria</taxon>
        <taxon>Nitrospirales</taxon>
        <taxon>Nitrospiraceae</taxon>
        <taxon>Nitrospira</taxon>
    </lineage>
</organism>
<dbReference type="Proteomes" id="UP000001660">
    <property type="component" value="Chromosome"/>
</dbReference>
<dbReference type="STRING" id="330214.NIDE3540"/>
<reference evidence="1 2" key="1">
    <citation type="journal article" date="2010" name="Proc. Natl. Acad. Sci. U.S.A.">
        <title>A Nitrospira metagenome illuminates the physiology and evolution of globally important nitrite-oxidizing bacteria.</title>
        <authorList>
            <person name="Lucker S."/>
            <person name="Wagner M."/>
            <person name="Maixner F."/>
            <person name="Pelletier E."/>
            <person name="Koch H."/>
            <person name="Vacherie B."/>
            <person name="Rattei T."/>
            <person name="Sinninghe Damste J."/>
            <person name="Spieck E."/>
            <person name="Le Paslier D."/>
            <person name="Daims H."/>
        </authorList>
    </citation>
    <scope>NUCLEOTIDE SEQUENCE [LARGE SCALE GENOMIC DNA]</scope>
</reference>
<evidence type="ECO:0000313" key="2">
    <source>
        <dbReference type="Proteomes" id="UP000001660"/>
    </source>
</evidence>
<accession>D8PIY8</accession>
<sequence>MLHKSAALHRLERQLKALDVIPLNPRFSPEFKRWKRNTEVAIENIFGTESRHLKDFDAISFSLGFFSTGTPDSAFDHAFQDGIVDAKAILSSLIQEIEEYWEEEPSLGQRPDTLSRLTRLCDRFHLVAQRMRHRYSERPTLEVEDEYDTQDLFHALLAIDFDDIRREEWTPSYAGGSARMDFLLKEEGIVVELKKTRRSLDTKAIGDQLLIDIGRYQVHPDCKMLFCFVYDPEGRIGNPSGLESDLTKRHGNIDVRVIVSPKGL</sequence>
<dbReference type="EMBL" id="FP929003">
    <property type="protein sequence ID" value="CBK43225.1"/>
    <property type="molecule type" value="Genomic_DNA"/>
</dbReference>
<dbReference type="KEGG" id="nde:NIDE3540"/>
<evidence type="ECO:0000313" key="1">
    <source>
        <dbReference type="EMBL" id="CBK43225.1"/>
    </source>
</evidence>